<organism evidence="2">
    <name type="scientific">Anopheles sinensis</name>
    <name type="common">Mosquito</name>
    <dbReference type="NCBI Taxonomy" id="74873"/>
    <lineage>
        <taxon>Eukaryota</taxon>
        <taxon>Metazoa</taxon>
        <taxon>Ecdysozoa</taxon>
        <taxon>Arthropoda</taxon>
        <taxon>Hexapoda</taxon>
        <taxon>Insecta</taxon>
        <taxon>Pterygota</taxon>
        <taxon>Neoptera</taxon>
        <taxon>Endopterygota</taxon>
        <taxon>Diptera</taxon>
        <taxon>Nematocera</taxon>
        <taxon>Culicoidea</taxon>
        <taxon>Culicidae</taxon>
        <taxon>Anophelinae</taxon>
        <taxon>Anopheles</taxon>
    </lineage>
</organism>
<accession>A0A084WD56</accession>
<feature type="region of interest" description="Disordered" evidence="1">
    <location>
        <begin position="19"/>
        <end position="51"/>
    </location>
</feature>
<proteinExistence type="predicted"/>
<dbReference type="AlphaFoldDB" id="A0A084WD56"/>
<reference evidence="2 4" key="1">
    <citation type="journal article" date="2014" name="BMC Genomics">
        <title>Genome sequence of Anopheles sinensis provides insight into genetics basis of mosquito competence for malaria parasites.</title>
        <authorList>
            <person name="Zhou D."/>
            <person name="Zhang D."/>
            <person name="Ding G."/>
            <person name="Shi L."/>
            <person name="Hou Q."/>
            <person name="Ye Y."/>
            <person name="Xu Y."/>
            <person name="Zhou H."/>
            <person name="Xiong C."/>
            <person name="Li S."/>
            <person name="Yu J."/>
            <person name="Hong S."/>
            <person name="Yu X."/>
            <person name="Zou P."/>
            <person name="Chen C."/>
            <person name="Chang X."/>
            <person name="Wang W."/>
            <person name="Lv Y."/>
            <person name="Sun Y."/>
            <person name="Ma L."/>
            <person name="Shen B."/>
            <person name="Zhu C."/>
        </authorList>
    </citation>
    <scope>NUCLEOTIDE SEQUENCE [LARGE SCALE GENOMIC DNA]</scope>
</reference>
<dbReference type="EMBL" id="KE525338">
    <property type="protein sequence ID" value="KFB48150.1"/>
    <property type="molecule type" value="Genomic_DNA"/>
</dbReference>
<name>A0A084WD56_ANOSI</name>
<dbReference type="EnsemblMetazoa" id="ASIC016214-RA">
    <property type="protein sequence ID" value="ASIC016214-PA"/>
    <property type="gene ID" value="ASIC016214"/>
</dbReference>
<gene>
    <name evidence="2" type="ORF">ZHAS_00016214</name>
</gene>
<evidence type="ECO:0000313" key="2">
    <source>
        <dbReference type="EMBL" id="KFB48150.1"/>
    </source>
</evidence>
<evidence type="ECO:0000256" key="1">
    <source>
        <dbReference type="SAM" id="MobiDB-lite"/>
    </source>
</evidence>
<reference evidence="3" key="2">
    <citation type="submission" date="2020-05" db="UniProtKB">
        <authorList>
            <consortium name="EnsemblMetazoa"/>
        </authorList>
    </citation>
    <scope>IDENTIFICATION</scope>
</reference>
<protein>
    <submittedName>
        <fullName evidence="2 3">Uncharacterized protein</fullName>
    </submittedName>
</protein>
<dbReference type="VEuPathDB" id="VectorBase:ASIC016214"/>
<sequence>MEGLVVKVSQQLAKVARCRKAKRRTPTNLPSNLSDDDDFKSDPIVVTENDSNTTHRDNLFRFDEHLRRRFTDME</sequence>
<evidence type="ECO:0000313" key="4">
    <source>
        <dbReference type="Proteomes" id="UP000030765"/>
    </source>
</evidence>
<dbReference type="EMBL" id="ATLV01022937">
    <property type="status" value="NOT_ANNOTATED_CDS"/>
    <property type="molecule type" value="Genomic_DNA"/>
</dbReference>
<evidence type="ECO:0000313" key="3">
    <source>
        <dbReference type="EnsemblMetazoa" id="ASIC016214-PA"/>
    </source>
</evidence>
<dbReference type="Proteomes" id="UP000030765">
    <property type="component" value="Unassembled WGS sequence"/>
</dbReference>
<keyword evidence="4" id="KW-1185">Reference proteome</keyword>